<sequence length="129" mass="14180">MTLDIAKHRNKINKDQPSFNFVPFIDILFTILLFLVLSSSFNATDTPTGKPELTDTTGNSEYYLLPVEGLEKVIVNGQDVSSLIKGHSIGIHTKVIDQGEISIKPKEKSIIITTPPDMSVEQAVRSPNA</sequence>
<evidence type="ECO:0000256" key="4">
    <source>
        <dbReference type="ARBA" id="ARBA00022989"/>
    </source>
</evidence>
<comment type="subcellular location">
    <subcellularLocation>
        <location evidence="1">Cell membrane</location>
        <topology evidence="1">Single-pass membrane protein</topology>
    </subcellularLocation>
</comment>
<dbReference type="RefSeq" id="WP_066971005.1">
    <property type="nucleotide sequence ID" value="NZ_LWMT01000051.1"/>
</dbReference>
<protein>
    <recommendedName>
        <fullName evidence="9">Biopolymer transport protein ExbD/TolR</fullName>
    </recommendedName>
</protein>
<dbReference type="OrthoDB" id="75899at2157"/>
<dbReference type="GO" id="GO:0005886">
    <property type="term" value="C:plasma membrane"/>
    <property type="evidence" value="ECO:0007669"/>
    <property type="project" value="UniProtKB-SubCell"/>
</dbReference>
<evidence type="ECO:0000256" key="2">
    <source>
        <dbReference type="ARBA" id="ARBA00022475"/>
    </source>
</evidence>
<dbReference type="Pfam" id="PF02472">
    <property type="entry name" value="ExbD"/>
    <property type="match status" value="1"/>
</dbReference>
<dbReference type="InterPro" id="IPR003400">
    <property type="entry name" value="ExbD"/>
</dbReference>
<dbReference type="STRING" id="55758.MBFIL_04010"/>
<dbReference type="EMBL" id="LWMT01000051">
    <property type="protein sequence ID" value="KZX17041.1"/>
    <property type="molecule type" value="Genomic_DNA"/>
</dbReference>
<evidence type="ECO:0000256" key="6">
    <source>
        <dbReference type="SAM" id="Phobius"/>
    </source>
</evidence>
<organism evidence="7 8">
    <name type="scientific">Methanobrevibacter filiformis</name>
    <dbReference type="NCBI Taxonomy" id="55758"/>
    <lineage>
        <taxon>Archaea</taxon>
        <taxon>Methanobacteriati</taxon>
        <taxon>Methanobacteriota</taxon>
        <taxon>Methanomada group</taxon>
        <taxon>Methanobacteria</taxon>
        <taxon>Methanobacteriales</taxon>
        <taxon>Methanobacteriaceae</taxon>
        <taxon>Methanobrevibacter</taxon>
    </lineage>
</organism>
<evidence type="ECO:0000256" key="1">
    <source>
        <dbReference type="ARBA" id="ARBA00004162"/>
    </source>
</evidence>
<evidence type="ECO:0000256" key="3">
    <source>
        <dbReference type="ARBA" id="ARBA00022692"/>
    </source>
</evidence>
<keyword evidence="2" id="KW-1003">Cell membrane</keyword>
<dbReference type="PATRIC" id="fig|55758.3.peg.448"/>
<keyword evidence="8" id="KW-1185">Reference proteome</keyword>
<evidence type="ECO:0008006" key="9">
    <source>
        <dbReference type="Google" id="ProtNLM"/>
    </source>
</evidence>
<reference evidence="7 8" key="1">
    <citation type="submission" date="2016-04" db="EMBL/GenBank/DDBJ databases">
        <title>Genome sequence of Methanobrevibacter filiformis DSM 11501.</title>
        <authorList>
            <person name="Poehlein A."/>
            <person name="Seedorf H."/>
            <person name="Daniel R."/>
        </authorList>
    </citation>
    <scope>NUCLEOTIDE SEQUENCE [LARGE SCALE GENOMIC DNA]</scope>
    <source>
        <strain evidence="7 8">DSM 11501</strain>
    </source>
</reference>
<name>A0A166EUZ4_9EURY</name>
<keyword evidence="3 6" id="KW-0812">Transmembrane</keyword>
<comment type="caution">
    <text evidence="7">The sequence shown here is derived from an EMBL/GenBank/DDBJ whole genome shotgun (WGS) entry which is preliminary data.</text>
</comment>
<keyword evidence="4 6" id="KW-1133">Transmembrane helix</keyword>
<proteinExistence type="predicted"/>
<dbReference type="Proteomes" id="UP000077066">
    <property type="component" value="Unassembled WGS sequence"/>
</dbReference>
<evidence type="ECO:0000256" key="5">
    <source>
        <dbReference type="ARBA" id="ARBA00023136"/>
    </source>
</evidence>
<gene>
    <name evidence="7" type="ORF">MBFIL_04010</name>
</gene>
<feature type="transmembrane region" description="Helical" evidence="6">
    <location>
        <begin position="21"/>
        <end position="41"/>
    </location>
</feature>
<evidence type="ECO:0000313" key="7">
    <source>
        <dbReference type="EMBL" id="KZX17041.1"/>
    </source>
</evidence>
<dbReference type="GO" id="GO:0022857">
    <property type="term" value="F:transmembrane transporter activity"/>
    <property type="evidence" value="ECO:0007669"/>
    <property type="project" value="InterPro"/>
</dbReference>
<accession>A0A166EUZ4</accession>
<evidence type="ECO:0000313" key="8">
    <source>
        <dbReference type="Proteomes" id="UP000077066"/>
    </source>
</evidence>
<keyword evidence="5 6" id="KW-0472">Membrane</keyword>
<dbReference type="AlphaFoldDB" id="A0A166EUZ4"/>